<dbReference type="EMBL" id="JBBPBM010000001">
    <property type="protein sequence ID" value="KAK8602267.1"/>
    <property type="molecule type" value="Genomic_DNA"/>
</dbReference>
<organism evidence="1 2">
    <name type="scientific">Hibiscus sabdariffa</name>
    <name type="common">roselle</name>
    <dbReference type="NCBI Taxonomy" id="183260"/>
    <lineage>
        <taxon>Eukaryota</taxon>
        <taxon>Viridiplantae</taxon>
        <taxon>Streptophyta</taxon>
        <taxon>Embryophyta</taxon>
        <taxon>Tracheophyta</taxon>
        <taxon>Spermatophyta</taxon>
        <taxon>Magnoliopsida</taxon>
        <taxon>eudicotyledons</taxon>
        <taxon>Gunneridae</taxon>
        <taxon>Pentapetalae</taxon>
        <taxon>rosids</taxon>
        <taxon>malvids</taxon>
        <taxon>Malvales</taxon>
        <taxon>Malvaceae</taxon>
        <taxon>Malvoideae</taxon>
        <taxon>Hibiscus</taxon>
    </lineage>
</organism>
<comment type="caution">
    <text evidence="1">The sequence shown here is derived from an EMBL/GenBank/DDBJ whole genome shotgun (WGS) entry which is preliminary data.</text>
</comment>
<evidence type="ECO:0000313" key="2">
    <source>
        <dbReference type="Proteomes" id="UP001472677"/>
    </source>
</evidence>
<protein>
    <submittedName>
        <fullName evidence="1">Uncharacterized protein</fullName>
    </submittedName>
</protein>
<evidence type="ECO:0000313" key="1">
    <source>
        <dbReference type="EMBL" id="KAK8602267.1"/>
    </source>
</evidence>
<gene>
    <name evidence="1" type="ORF">V6N12_052081</name>
</gene>
<keyword evidence="2" id="KW-1185">Reference proteome</keyword>
<accession>A0ABR2GI91</accession>
<proteinExistence type="predicted"/>
<reference evidence="1 2" key="1">
    <citation type="journal article" date="2024" name="G3 (Bethesda)">
        <title>Genome assembly of Hibiscus sabdariffa L. provides insights into metabolisms of medicinal natural products.</title>
        <authorList>
            <person name="Kim T."/>
        </authorList>
    </citation>
    <scope>NUCLEOTIDE SEQUENCE [LARGE SCALE GENOMIC DNA]</scope>
    <source>
        <strain evidence="1">TK-2024</strain>
        <tissue evidence="1">Old leaves</tissue>
    </source>
</reference>
<name>A0ABR2GI91_9ROSI</name>
<dbReference type="Proteomes" id="UP001472677">
    <property type="component" value="Unassembled WGS sequence"/>
</dbReference>
<sequence>MAADHRQSSIMAIWFYGNEILFDNKPCDSDRLLDLALLRIDLRCKSKWPDSIASVNACVWSPATNNIKPRPSRRPLLGSQAGCLKFNTDAAVMGVSGRRKSEGSSLITEVMCLTMLEIHVSYIVL</sequence>